<protein>
    <submittedName>
        <fullName evidence="2">Uncharacterized protein</fullName>
    </submittedName>
</protein>
<reference evidence="2" key="1">
    <citation type="submission" date="2012-11" db="EMBL/GenBank/DDBJ databases">
        <title>Permanent draft genomes of Rhodopirellula europaea strain SH398 and 6C.</title>
        <authorList>
            <person name="Richter M."/>
            <person name="Richter-Heitmann T."/>
            <person name="Frank C."/>
            <person name="Harder J."/>
            <person name="Glockner F.O."/>
        </authorList>
    </citation>
    <scope>NUCLEOTIDE SEQUENCE</scope>
    <source>
        <strain evidence="2">6C</strain>
    </source>
</reference>
<organism evidence="2 3">
    <name type="scientific">Rhodopirellula europaea 6C</name>
    <dbReference type="NCBI Taxonomy" id="1263867"/>
    <lineage>
        <taxon>Bacteria</taxon>
        <taxon>Pseudomonadati</taxon>
        <taxon>Planctomycetota</taxon>
        <taxon>Planctomycetia</taxon>
        <taxon>Pirellulales</taxon>
        <taxon>Pirellulaceae</taxon>
        <taxon>Rhodopirellula</taxon>
    </lineage>
</organism>
<gene>
    <name evidence="2" type="ORF">RE6C_05053</name>
</gene>
<feature type="compositionally biased region" description="Basic and acidic residues" evidence="1">
    <location>
        <begin position="11"/>
        <end position="29"/>
    </location>
</feature>
<proteinExistence type="predicted"/>
<evidence type="ECO:0000313" key="2">
    <source>
        <dbReference type="EMBL" id="EMB14207.1"/>
    </source>
</evidence>
<feature type="region of interest" description="Disordered" evidence="1">
    <location>
        <begin position="1"/>
        <end position="42"/>
    </location>
</feature>
<comment type="caution">
    <text evidence="2">The sequence shown here is derived from an EMBL/GenBank/DDBJ whole genome shotgun (WGS) entry which is preliminary data.</text>
</comment>
<accession>M2ANA6</accession>
<evidence type="ECO:0000313" key="3">
    <source>
        <dbReference type="Proteomes" id="UP000011529"/>
    </source>
</evidence>
<name>M2ANA6_9BACT</name>
<sequence length="42" mass="4636">MQHYAIARNRCPADTRGHDGRLAKTRREQPALPMTSQSVGTG</sequence>
<reference evidence="2" key="2">
    <citation type="journal article" date="2013" name="Mar. Genomics">
        <title>Expression of sulfatases in Rhodopirellula baltica and the diversity of sulfatases in the genus Rhodopirellula.</title>
        <authorList>
            <person name="Wegner C.E."/>
            <person name="Richter-Heitmann T."/>
            <person name="Klindworth A."/>
            <person name="Klockow C."/>
            <person name="Richter M."/>
            <person name="Achstetter T."/>
            <person name="Glockner F.O."/>
            <person name="Harder J."/>
        </authorList>
    </citation>
    <scope>NUCLEOTIDE SEQUENCE [LARGE SCALE GENOMIC DNA]</scope>
    <source>
        <strain evidence="2">6C</strain>
    </source>
</reference>
<dbReference type="EMBL" id="ANMO01000224">
    <property type="protein sequence ID" value="EMB14207.1"/>
    <property type="molecule type" value="Genomic_DNA"/>
</dbReference>
<dbReference type="Proteomes" id="UP000011529">
    <property type="component" value="Unassembled WGS sequence"/>
</dbReference>
<dbReference type="AlphaFoldDB" id="M2ANA6"/>
<keyword evidence="3" id="KW-1185">Reference proteome</keyword>
<evidence type="ECO:0000256" key="1">
    <source>
        <dbReference type="SAM" id="MobiDB-lite"/>
    </source>
</evidence>